<reference evidence="4" key="1">
    <citation type="submission" date="2021-07" db="EMBL/GenBank/DDBJ databases">
        <title>Candidatus Kaistella beijingensis sp. nov. isolated from a municipal wastewater treatment plant is involved in sludge foaming.</title>
        <authorList>
            <person name="Song Y."/>
            <person name="Liu S.-J."/>
        </authorList>
    </citation>
    <scope>NUCLEOTIDE SEQUENCE</scope>
    <source>
        <strain evidence="4">DSM 43998</strain>
    </source>
</reference>
<dbReference type="Proteomes" id="UP000887023">
    <property type="component" value="Chromosome"/>
</dbReference>
<name>A0ABX8SB02_9ACTN</name>
<dbReference type="InterPro" id="IPR011051">
    <property type="entry name" value="RmlC_Cupin_sf"/>
</dbReference>
<dbReference type="Gene3D" id="2.60.120.10">
    <property type="entry name" value="Jelly Rolls"/>
    <property type="match status" value="2"/>
</dbReference>
<evidence type="ECO:0000313" key="5">
    <source>
        <dbReference type="Proteomes" id="UP000887023"/>
    </source>
</evidence>
<feature type="domain" description="Pirin N-terminal" evidence="3">
    <location>
        <begin position="19"/>
        <end position="133"/>
    </location>
</feature>
<gene>
    <name evidence="4" type="ORF">KV203_18450</name>
</gene>
<organism evidence="4 5">
    <name type="scientific">Skermania pinensis</name>
    <dbReference type="NCBI Taxonomy" id="39122"/>
    <lineage>
        <taxon>Bacteria</taxon>
        <taxon>Bacillati</taxon>
        <taxon>Actinomycetota</taxon>
        <taxon>Actinomycetes</taxon>
        <taxon>Mycobacteriales</taxon>
        <taxon>Gordoniaceae</taxon>
        <taxon>Skermania</taxon>
    </lineage>
</organism>
<dbReference type="PANTHER" id="PTHR43212">
    <property type="entry name" value="QUERCETIN 2,3-DIOXYGENASE"/>
    <property type="match status" value="1"/>
</dbReference>
<evidence type="ECO:0000313" key="4">
    <source>
        <dbReference type="EMBL" id="QXQ13745.1"/>
    </source>
</evidence>
<protein>
    <submittedName>
        <fullName evidence="4">Pirin family protein</fullName>
    </submittedName>
</protein>
<dbReference type="EMBL" id="CP079105">
    <property type="protein sequence ID" value="QXQ13745.1"/>
    <property type="molecule type" value="Genomic_DNA"/>
</dbReference>
<dbReference type="CDD" id="cd02910">
    <property type="entry name" value="cupin_Yhhw_N"/>
    <property type="match status" value="1"/>
</dbReference>
<sequence length="256" mass="27910">MAAPTTPHVDIHRAGDRRKTRTAWLDSKHSFSFGAHYDPENTHHGLLLVNNDDIVAPGAGFDLHRHRDLEIVTWVLSGSLVHQDSLGHAGVIYPGLAQRVSAGSGIEHAERNDSRRSAGENRDVPVHFIQMWVMPDEPGRPPDYRQHDVTADLAGGALVPIASGLPRHRDTAAITINSRYSALHVARLRPGVPVLLPAAPYVHVFVARGDVTVEEIGPVYAGDAIRLRRDGARQVLAAAGAEILVWEMHARLGGMR</sequence>
<accession>A0ABX8SB02</accession>
<dbReference type="PIRSF" id="PIRSF006232">
    <property type="entry name" value="Pirin"/>
    <property type="match status" value="1"/>
</dbReference>
<dbReference type="InterPro" id="IPR014710">
    <property type="entry name" value="RmlC-like_jellyroll"/>
</dbReference>
<keyword evidence="5" id="KW-1185">Reference proteome</keyword>
<comment type="similarity">
    <text evidence="1 2">Belongs to the pirin family.</text>
</comment>
<dbReference type="InterPro" id="IPR012093">
    <property type="entry name" value="Pirin"/>
</dbReference>
<evidence type="ECO:0000256" key="2">
    <source>
        <dbReference type="RuleBase" id="RU003457"/>
    </source>
</evidence>
<dbReference type="RefSeq" id="WP_066469300.1">
    <property type="nucleotide sequence ID" value="NZ_CBCRUZ010000005.1"/>
</dbReference>
<dbReference type="Pfam" id="PF02678">
    <property type="entry name" value="Pirin"/>
    <property type="match status" value="1"/>
</dbReference>
<dbReference type="InterPro" id="IPR003829">
    <property type="entry name" value="Pirin_N_dom"/>
</dbReference>
<proteinExistence type="inferred from homology"/>
<dbReference type="SUPFAM" id="SSF51182">
    <property type="entry name" value="RmlC-like cupins"/>
    <property type="match status" value="1"/>
</dbReference>
<evidence type="ECO:0000259" key="3">
    <source>
        <dbReference type="Pfam" id="PF02678"/>
    </source>
</evidence>
<dbReference type="PANTHER" id="PTHR43212:SF3">
    <property type="entry name" value="QUERCETIN 2,3-DIOXYGENASE"/>
    <property type="match status" value="1"/>
</dbReference>
<evidence type="ECO:0000256" key="1">
    <source>
        <dbReference type="ARBA" id="ARBA00008416"/>
    </source>
</evidence>